<dbReference type="InterPro" id="IPR010380">
    <property type="entry name" value="DUF975"/>
</dbReference>
<reference evidence="2 3" key="1">
    <citation type="submission" date="2018-05" db="EMBL/GenBank/DDBJ databases">
        <authorList>
            <person name="Goeker M."/>
            <person name="Huntemann M."/>
            <person name="Clum A."/>
            <person name="Pillay M."/>
            <person name="Palaniappan K."/>
            <person name="Varghese N."/>
            <person name="Mikhailova N."/>
            <person name="Stamatis D."/>
            <person name="Reddy T."/>
            <person name="Daum C."/>
            <person name="Shapiro N."/>
            <person name="Ivanova N."/>
            <person name="Kyrpides N."/>
            <person name="Woyke T."/>
        </authorList>
    </citation>
    <scope>NUCLEOTIDE SEQUENCE [LARGE SCALE GENOMIC DNA]</scope>
    <source>
        <strain evidence="2 3">DSM 26524</strain>
    </source>
</reference>
<keyword evidence="3" id="KW-1185">Reference proteome</keyword>
<dbReference type="PANTHER" id="PTHR40076:SF1">
    <property type="entry name" value="MEMBRANE PROTEIN"/>
    <property type="match status" value="1"/>
</dbReference>
<dbReference type="RefSeq" id="WP_109748786.1">
    <property type="nucleotide sequence ID" value="NZ_JANKBI010000030.1"/>
</dbReference>
<dbReference type="PANTHER" id="PTHR40076">
    <property type="entry name" value="MEMBRANE PROTEIN-RELATED"/>
    <property type="match status" value="1"/>
</dbReference>
<sequence length="237" mass="26340">MDSKKTSSELKSIAKGKMMGRYSVAMGALLLIFLMSFGCSMLISMILIVPSTINKITFFICSIILTLLSSIFAAGVARLFLNMSRNLPYGITDIFYGFTHRPDRILGAAALIYLMIVGCMAPYLILILLYIGTDILALGIIGLLLGIAGGVLGVILSLRYSQVYYLLVDRPELTVMEILNTSKDMMLGNKGRYFYLIISFFGWIFLSVLSCYIGLLWLVPYIEMTVTSFYQDLTGEI</sequence>
<feature type="transmembrane region" description="Helical" evidence="1">
    <location>
        <begin position="193"/>
        <end position="219"/>
    </location>
</feature>
<keyword evidence="1" id="KW-1133">Transmembrane helix</keyword>
<keyword evidence="1" id="KW-0812">Transmembrane</keyword>
<dbReference type="AlphaFoldDB" id="A0AB73SXH4"/>
<evidence type="ECO:0000313" key="3">
    <source>
        <dbReference type="Proteomes" id="UP000245412"/>
    </source>
</evidence>
<evidence type="ECO:0000256" key="1">
    <source>
        <dbReference type="SAM" id="Phobius"/>
    </source>
</evidence>
<accession>A0AB73SXH4</accession>
<dbReference type="Pfam" id="PF06161">
    <property type="entry name" value="DUF975"/>
    <property type="match status" value="1"/>
</dbReference>
<feature type="transmembrane region" description="Helical" evidence="1">
    <location>
        <begin position="135"/>
        <end position="158"/>
    </location>
</feature>
<comment type="caution">
    <text evidence="2">The sequence shown here is derived from an EMBL/GenBank/DDBJ whole genome shotgun (WGS) entry which is preliminary data.</text>
</comment>
<proteinExistence type="predicted"/>
<dbReference type="EMBL" id="QGGY01000024">
    <property type="protein sequence ID" value="PWJ72028.1"/>
    <property type="molecule type" value="Genomic_DNA"/>
</dbReference>
<feature type="transmembrane region" description="Helical" evidence="1">
    <location>
        <begin position="56"/>
        <end position="81"/>
    </location>
</feature>
<gene>
    <name evidence="2" type="ORF">C7383_1241</name>
</gene>
<feature type="transmembrane region" description="Helical" evidence="1">
    <location>
        <begin position="21"/>
        <end position="50"/>
    </location>
</feature>
<evidence type="ECO:0000313" key="2">
    <source>
        <dbReference type="EMBL" id="PWJ72028.1"/>
    </source>
</evidence>
<feature type="transmembrane region" description="Helical" evidence="1">
    <location>
        <begin position="105"/>
        <end position="129"/>
    </location>
</feature>
<protein>
    <submittedName>
        <fullName evidence="2">Membrane protein</fullName>
    </submittedName>
</protein>
<keyword evidence="1" id="KW-0472">Membrane</keyword>
<organism evidence="2 3">
    <name type="scientific">Murimonas intestini</name>
    <dbReference type="NCBI Taxonomy" id="1337051"/>
    <lineage>
        <taxon>Bacteria</taxon>
        <taxon>Bacillati</taxon>
        <taxon>Bacillota</taxon>
        <taxon>Clostridia</taxon>
        <taxon>Lachnospirales</taxon>
        <taxon>Lachnospiraceae</taxon>
        <taxon>Murimonas</taxon>
    </lineage>
</organism>
<dbReference type="Proteomes" id="UP000245412">
    <property type="component" value="Unassembled WGS sequence"/>
</dbReference>
<name>A0AB73SXH4_9FIRM</name>